<gene>
    <name evidence="1" type="ORF">DPMN_160970</name>
</gene>
<dbReference type="EMBL" id="JAIWYP010000008">
    <property type="protein sequence ID" value="KAH3783043.1"/>
    <property type="molecule type" value="Genomic_DNA"/>
</dbReference>
<dbReference type="Proteomes" id="UP000828390">
    <property type="component" value="Unassembled WGS sequence"/>
</dbReference>
<protein>
    <submittedName>
        <fullName evidence="1">Uncharacterized protein</fullName>
    </submittedName>
</protein>
<evidence type="ECO:0000313" key="1">
    <source>
        <dbReference type="EMBL" id="KAH3783043.1"/>
    </source>
</evidence>
<reference evidence="1" key="1">
    <citation type="journal article" date="2019" name="bioRxiv">
        <title>The Genome of the Zebra Mussel, Dreissena polymorpha: A Resource for Invasive Species Research.</title>
        <authorList>
            <person name="McCartney M.A."/>
            <person name="Auch B."/>
            <person name="Kono T."/>
            <person name="Mallez S."/>
            <person name="Zhang Y."/>
            <person name="Obille A."/>
            <person name="Becker A."/>
            <person name="Abrahante J.E."/>
            <person name="Garbe J."/>
            <person name="Badalamenti J.P."/>
            <person name="Herman A."/>
            <person name="Mangelson H."/>
            <person name="Liachko I."/>
            <person name="Sullivan S."/>
            <person name="Sone E.D."/>
            <person name="Koren S."/>
            <person name="Silverstein K.A.T."/>
            <person name="Beckman K.B."/>
            <person name="Gohl D.M."/>
        </authorList>
    </citation>
    <scope>NUCLEOTIDE SEQUENCE</scope>
    <source>
        <strain evidence="1">Duluth1</strain>
        <tissue evidence="1">Whole animal</tissue>
    </source>
</reference>
<keyword evidence="2" id="KW-1185">Reference proteome</keyword>
<organism evidence="1 2">
    <name type="scientific">Dreissena polymorpha</name>
    <name type="common">Zebra mussel</name>
    <name type="synonym">Mytilus polymorpha</name>
    <dbReference type="NCBI Taxonomy" id="45954"/>
    <lineage>
        <taxon>Eukaryota</taxon>
        <taxon>Metazoa</taxon>
        <taxon>Spiralia</taxon>
        <taxon>Lophotrochozoa</taxon>
        <taxon>Mollusca</taxon>
        <taxon>Bivalvia</taxon>
        <taxon>Autobranchia</taxon>
        <taxon>Heteroconchia</taxon>
        <taxon>Euheterodonta</taxon>
        <taxon>Imparidentia</taxon>
        <taxon>Neoheterodontei</taxon>
        <taxon>Myida</taxon>
        <taxon>Dreissenoidea</taxon>
        <taxon>Dreissenidae</taxon>
        <taxon>Dreissena</taxon>
    </lineage>
</organism>
<reference evidence="1" key="2">
    <citation type="submission" date="2020-11" db="EMBL/GenBank/DDBJ databases">
        <authorList>
            <person name="McCartney M.A."/>
            <person name="Auch B."/>
            <person name="Kono T."/>
            <person name="Mallez S."/>
            <person name="Becker A."/>
            <person name="Gohl D.M."/>
            <person name="Silverstein K.A.T."/>
            <person name="Koren S."/>
            <person name="Bechman K.B."/>
            <person name="Herman A."/>
            <person name="Abrahante J.E."/>
            <person name="Garbe J."/>
        </authorList>
    </citation>
    <scope>NUCLEOTIDE SEQUENCE</scope>
    <source>
        <strain evidence="1">Duluth1</strain>
        <tissue evidence="1">Whole animal</tissue>
    </source>
</reference>
<accession>A0A9D4EPI8</accession>
<dbReference type="InterPro" id="IPR036514">
    <property type="entry name" value="SGNH_hydro_sf"/>
</dbReference>
<proteinExistence type="predicted"/>
<evidence type="ECO:0000313" key="2">
    <source>
        <dbReference type="Proteomes" id="UP000828390"/>
    </source>
</evidence>
<dbReference type="Gene3D" id="3.40.50.1110">
    <property type="entry name" value="SGNH hydrolase"/>
    <property type="match status" value="1"/>
</dbReference>
<name>A0A9D4EPI8_DREPO</name>
<dbReference type="AlphaFoldDB" id="A0A9D4EPI8"/>
<comment type="caution">
    <text evidence="1">The sequence shown here is derived from an EMBL/GenBank/DDBJ whole genome shotgun (WGS) entry which is preliminary data.</text>
</comment>
<sequence length="163" mass="18530">MALRAQILGHSFVKHLNNFISRSPEHSFKLGLQEPALIQYSGLPGATVHHIRDQLEAVTDFDPHLIFLVIGTHDLSNSENTPETVACSILDLADTLLFFCGVTSVVVCHIFHRIPASKPVKYPVDIVWFNDRVNQTNHILREKLHSDHPSKTYFWYCNGFWAP</sequence>
<dbReference type="SUPFAM" id="SSF52266">
    <property type="entry name" value="SGNH hydrolase"/>
    <property type="match status" value="1"/>
</dbReference>